<dbReference type="InterPro" id="IPR035940">
    <property type="entry name" value="CAP_sf"/>
</dbReference>
<feature type="region of interest" description="Disordered" evidence="1">
    <location>
        <begin position="131"/>
        <end position="152"/>
    </location>
</feature>
<organism evidence="3">
    <name type="scientific">Mycobacterium paratuberculosis</name>
    <dbReference type="NCBI Taxonomy" id="1770"/>
    <lineage>
        <taxon>Bacteria</taxon>
        <taxon>Bacillati</taxon>
        <taxon>Actinomycetota</taxon>
        <taxon>Actinomycetes</taxon>
        <taxon>Mycobacteriales</taxon>
        <taxon>Mycobacteriaceae</taxon>
        <taxon>Mycobacterium</taxon>
        <taxon>Mycobacterium avium complex (MAC)</taxon>
    </lineage>
</organism>
<dbReference type="Gene3D" id="3.40.33.10">
    <property type="entry name" value="CAP"/>
    <property type="match status" value="1"/>
</dbReference>
<feature type="domain" description="SCP" evidence="2">
    <location>
        <begin position="42"/>
        <end position="124"/>
    </location>
</feature>
<feature type="compositionally biased region" description="Basic residues" evidence="1">
    <location>
        <begin position="140"/>
        <end position="149"/>
    </location>
</feature>
<dbReference type="PANTHER" id="PTHR31157">
    <property type="entry name" value="SCP DOMAIN-CONTAINING PROTEIN"/>
    <property type="match status" value="1"/>
</dbReference>
<dbReference type="AlphaFoldDB" id="Q9K526"/>
<dbReference type="InterPro" id="IPR014044">
    <property type="entry name" value="CAP_dom"/>
</dbReference>
<dbReference type="PANTHER" id="PTHR31157:SF1">
    <property type="entry name" value="SCP DOMAIN-CONTAINING PROTEIN"/>
    <property type="match status" value="1"/>
</dbReference>
<dbReference type="EMBL" id="AJ251435">
    <property type="protein sequence ID" value="CAB96433.1"/>
    <property type="molecule type" value="Genomic_DNA"/>
</dbReference>
<proteinExistence type="predicted"/>
<evidence type="ECO:0000259" key="2">
    <source>
        <dbReference type="Pfam" id="PF00188"/>
    </source>
</evidence>
<evidence type="ECO:0000313" key="3">
    <source>
        <dbReference type="EMBL" id="CAB96433.1"/>
    </source>
</evidence>
<dbReference type="Pfam" id="PF00188">
    <property type="entry name" value="CAP"/>
    <property type="match status" value="1"/>
</dbReference>
<sequence length="193" mass="20726">MAGAVVVSAALPVPAAHADNKRLNSAVVSAVYTLQHQAGCTNDVVRNNALTLAAEWHAEDMINNRNINDDIGSDGSTPQDRANAAGFRGRAAETVAINPAMAISSLELVNQWYANPDDMAIIRDCANTSHRGVVGQQPGPHRRGRRLRPARSGPAVAARSVAATRWKWTRSPARTRTLGRRAARCRTVFRACA</sequence>
<protein>
    <submittedName>
        <fullName evidence="3">Uncharacterized protein 1975</fullName>
    </submittedName>
</protein>
<gene>
    <name evidence="3" type="primary">1975</name>
</gene>
<name>Q9K526_MYCPC</name>
<accession>Q9K526</accession>
<evidence type="ECO:0000256" key="1">
    <source>
        <dbReference type="SAM" id="MobiDB-lite"/>
    </source>
</evidence>
<reference evidence="3" key="1">
    <citation type="journal article" date="2000" name="Microbiology">
        <title>Characterization of IS900 loci in Mycobacterium avium subsp. paratuberculosis and development of multiplex PCR typing.</title>
        <authorList>
            <person name="Bull T.J."/>
            <person name="Hermon-Taylor J."/>
            <person name="Pavlik I."/>
            <person name="El-Zaatari F."/>
            <person name="Tizard M."/>
        </authorList>
    </citation>
    <scope>NUCLEOTIDE SEQUENCE</scope>
</reference>